<dbReference type="Gene3D" id="3.90.550.10">
    <property type="entry name" value="Spore Coat Polysaccharide Biosynthesis Protein SpsA, Chain A"/>
    <property type="match status" value="1"/>
</dbReference>
<dbReference type="Pfam" id="PF13439">
    <property type="entry name" value="Glyco_transf_4"/>
    <property type="match status" value="1"/>
</dbReference>
<dbReference type="InterPro" id="IPR028098">
    <property type="entry name" value="Glyco_trans_4-like_N"/>
</dbReference>
<keyword evidence="2" id="KW-1003">Cell membrane</keyword>
<evidence type="ECO:0000313" key="8">
    <source>
        <dbReference type="Proteomes" id="UP001160152"/>
    </source>
</evidence>
<dbReference type="Gene3D" id="3.40.50.2000">
    <property type="entry name" value="Glycogen Phosphorylase B"/>
    <property type="match status" value="2"/>
</dbReference>
<comment type="similarity">
    <text evidence="1">Belongs to the glycosyltransferase 2 family.</text>
</comment>
<feature type="domain" description="Glycosyltransferase subfamily 4-like N-terminal" evidence="6">
    <location>
        <begin position="530"/>
        <end position="688"/>
    </location>
</feature>
<keyword evidence="4 7" id="KW-0808">Transferase</keyword>
<evidence type="ECO:0000256" key="3">
    <source>
        <dbReference type="ARBA" id="ARBA00022676"/>
    </source>
</evidence>
<dbReference type="PANTHER" id="PTHR43179">
    <property type="entry name" value="RHAMNOSYLTRANSFERASE WBBL"/>
    <property type="match status" value="1"/>
</dbReference>
<dbReference type="InterPro" id="IPR029044">
    <property type="entry name" value="Nucleotide-diphossugar_trans"/>
</dbReference>
<dbReference type="RefSeq" id="WP_280077421.1">
    <property type="nucleotide sequence ID" value="NZ_JAOCBV010000001.1"/>
</dbReference>
<gene>
    <name evidence="7" type="ORF">N5C70_18420</name>
</gene>
<dbReference type="EC" id="2.4.-.-" evidence="7"/>
<dbReference type="SUPFAM" id="SSF53756">
    <property type="entry name" value="UDP-Glycosyltransferase/glycogen phosphorylase"/>
    <property type="match status" value="1"/>
</dbReference>
<evidence type="ECO:0000259" key="5">
    <source>
        <dbReference type="Pfam" id="PF00535"/>
    </source>
</evidence>
<evidence type="ECO:0000256" key="2">
    <source>
        <dbReference type="ARBA" id="ARBA00022519"/>
    </source>
</evidence>
<dbReference type="SUPFAM" id="SSF53448">
    <property type="entry name" value="Nucleotide-diphospho-sugar transferases"/>
    <property type="match status" value="1"/>
</dbReference>
<protein>
    <submittedName>
        <fullName evidence="7">Glycosyltransferase</fullName>
        <ecNumber evidence="7">2.4.-.-</ecNumber>
    </submittedName>
</protein>
<sequence length="1010" mass="113716">MTTPSIDLKPSVLARGNEALRQKRYADAIQLFELARASNPRLIEHIDFNIAYAQSFIDSSELIKLRATSLGEDKSGPKALPVYEYQFRVEAVDESTLKGWAVNTKVAQDIFDIEILINGLLYTTIRNDGNRPDLKRHKKSAGKGGIAFRFPPALFNRGQHSLTAKMPNGKIFPIKSFDINQPAISYDTRCTSTKRNVTVIVPIYNAIDDVKVCIERLISYTDPSIKIILINDCSPDPEIATILAAESVLNRFLVVHNETNLGFTKTVNKGIQLAASDDVILLNSDARVTPRWIQGMQFALARDHRIATVTAMSDRAGAFSAPNIGNSNDLPHGVSESEYAVAFRRRSRRIYPVVPTGNGFCMYIRREVIADIGMLDDVAFPRGYGEENDFCMRARSRGWINIIDDATYVFHDRSKSFGGEKTVLIQAGRKEVDRRYPDYKHAIRVFSDSPLIALTRFAARQAINDCITYDGIKPRALFVVATSTGGTPQTNRDLMLALYDSWEPWLLHCDSNILSLYRVHSDRDDELIYRHHLNEPVDLLTHSSFEYDRVVSQWLLESDFEIVHIRHLAWHSLSLPDLAKRSGARVINSFHDFYSLCPTVKLLDGDDFYCGGDCTKSNSARDCSNPLWKQEQPTLKGGWINTWRTRFQKALSCVDEFITTSEHARSTILNFLPGVDASRFHVINHGRNFEKFSSPILKPLADGDKIRVLIPGNINSAKGGDFIQEILRHDLEQKIEFHILGAVDGAMTSQFSTHWQDRIICHGAYQRDDFAKHVDAIAPHVGGIFSIWDETWCHTLTELWASGIPALVLDFPTVAERVRKSQAGWILPRGDAAYACKYIVSDVVAGYATALSHVSTWQKTEGLFRNTRWMAARYHDIYTRSSITSSAATSKRLEDHTRMVAVVCPSNQAQTDAPGSTYVRIWEHTHNTSEGSIVHCKMTPDQLVVAVQLKEVSKAIIQRTALTEKHINALLPFIKSGDFTYILDLDDNLLNVPDNIDKNGVYKKYSKTLK</sequence>
<dbReference type="Proteomes" id="UP001160152">
    <property type="component" value="Unassembled WGS sequence"/>
</dbReference>
<feature type="domain" description="Glycosyltransferase 2-like" evidence="5">
    <location>
        <begin position="198"/>
        <end position="372"/>
    </location>
</feature>
<proteinExistence type="inferred from homology"/>
<dbReference type="AlphaFoldDB" id="A0ABD4YHT9"/>
<keyword evidence="3 7" id="KW-0328">Glycosyltransferase</keyword>
<comment type="caution">
    <text evidence="7">The sequence shown here is derived from an EMBL/GenBank/DDBJ whole genome shotgun (WGS) entry which is preliminary data.</text>
</comment>
<evidence type="ECO:0000313" key="7">
    <source>
        <dbReference type="EMBL" id="MDH0758668.1"/>
    </source>
</evidence>
<reference evidence="7 8" key="1">
    <citation type="submission" date="2022-09" db="EMBL/GenBank/DDBJ databases">
        <title>Intensive care unit water sources are persistently colonized with multi-drug resistant bacteria and are the site of extensive horizontal gene transfer of antibiotic resistance genes.</title>
        <authorList>
            <person name="Diorio-Toth L."/>
        </authorList>
    </citation>
    <scope>NUCLEOTIDE SEQUENCE [LARGE SCALE GENOMIC DNA]</scope>
    <source>
        <strain evidence="7 8">GD03901</strain>
    </source>
</reference>
<dbReference type="InterPro" id="IPR001173">
    <property type="entry name" value="Glyco_trans_2-like"/>
</dbReference>
<evidence type="ECO:0000256" key="4">
    <source>
        <dbReference type="ARBA" id="ARBA00022679"/>
    </source>
</evidence>
<dbReference type="PANTHER" id="PTHR43179:SF12">
    <property type="entry name" value="GALACTOFURANOSYLTRANSFERASE GLFT2"/>
    <property type="match status" value="1"/>
</dbReference>
<evidence type="ECO:0000259" key="6">
    <source>
        <dbReference type="Pfam" id="PF13439"/>
    </source>
</evidence>
<organism evidence="7 8">
    <name type="scientific">Pseudomonas juntendi</name>
    <dbReference type="NCBI Taxonomy" id="2666183"/>
    <lineage>
        <taxon>Bacteria</taxon>
        <taxon>Pseudomonadati</taxon>
        <taxon>Pseudomonadota</taxon>
        <taxon>Gammaproteobacteria</taxon>
        <taxon>Pseudomonadales</taxon>
        <taxon>Pseudomonadaceae</taxon>
        <taxon>Pseudomonas</taxon>
    </lineage>
</organism>
<dbReference type="EMBL" id="JAOCBV010000001">
    <property type="protein sequence ID" value="MDH0758668.1"/>
    <property type="molecule type" value="Genomic_DNA"/>
</dbReference>
<keyword evidence="2" id="KW-0472">Membrane</keyword>
<name>A0ABD4YHT9_9PSED</name>
<evidence type="ECO:0000256" key="1">
    <source>
        <dbReference type="ARBA" id="ARBA00006739"/>
    </source>
</evidence>
<accession>A0ABD4YHT9</accession>
<dbReference type="Pfam" id="PF00535">
    <property type="entry name" value="Glycos_transf_2"/>
    <property type="match status" value="1"/>
</dbReference>
<dbReference type="GO" id="GO:0016757">
    <property type="term" value="F:glycosyltransferase activity"/>
    <property type="evidence" value="ECO:0007669"/>
    <property type="project" value="UniProtKB-KW"/>
</dbReference>
<keyword evidence="2" id="KW-0997">Cell inner membrane</keyword>